<sequence length="556" mass="57601">MSAAPTQWPADEDLLGALLPWMLARRWFPLKGDAAPSALRLAHCVDLAPGARDLIVAAPRGDAAGGSSRTPEVLIHVPLVLGEPEDLARCAVDGGAPGSEGLLMTDSQGRELALIDGAHHPDFWRAWAEGAAAAGTVLGAEGAAAIAQRAERLRVTTGEQSNTSVIMPAPSGPERAAGPEDAATGDLIVKLFRVLAPGRNPDVEVPVALARDGWDRVRMPVAWSVTELPLARDEEGNPGDDASPIEPTAPAPSAAPTASTASMDTAVACAFIPRADDGFELFCSLAADDDASGPARERALTLAADLGATTAQMHAHLRSSLGQAPPQAPEALARALRERAEWAMREVPALAEEVPGLSTAIDALLAELASLPALEPACRVHGDYHLGQVLHEIGGAERWYVLDFEGEPLRPLAERARPDQPARDVAGMLRSFDYASAVGRAGGATSARSTEGTGGAGGIDDTDGTDWLAAVRGAFLDGYRAESARGAGSAVAPGDGAGEQSPSRRQSVLLAALELDKALYEAVYEARNRPDWLAIPLRGVAGIVAGRNASHDPSGG</sequence>
<keyword evidence="4" id="KW-1185">Reference proteome</keyword>
<dbReference type="Gene3D" id="3.90.1200.10">
    <property type="match status" value="1"/>
</dbReference>
<gene>
    <name evidence="3" type="ORF">SAMN05216246_12011</name>
</gene>
<dbReference type="InterPro" id="IPR011009">
    <property type="entry name" value="Kinase-like_dom_sf"/>
</dbReference>
<evidence type="ECO:0000313" key="3">
    <source>
        <dbReference type="EMBL" id="SHJ30081.1"/>
    </source>
</evidence>
<evidence type="ECO:0000259" key="2">
    <source>
        <dbReference type="Pfam" id="PF01636"/>
    </source>
</evidence>
<dbReference type="SUPFAM" id="SSF56112">
    <property type="entry name" value="Protein kinase-like (PK-like)"/>
    <property type="match status" value="1"/>
</dbReference>
<comment type="caution">
    <text evidence="3">The sequence shown here is derived from an EMBL/GenBank/DDBJ whole genome shotgun (WGS) entry which is preliminary data.</text>
</comment>
<feature type="domain" description="Aminoglycoside phosphotransferase" evidence="2">
    <location>
        <begin position="296"/>
        <end position="433"/>
    </location>
</feature>
<dbReference type="Pfam" id="PF01636">
    <property type="entry name" value="APH"/>
    <property type="match status" value="1"/>
</dbReference>
<dbReference type="InterPro" id="IPR002575">
    <property type="entry name" value="Aminoglycoside_PTrfase"/>
</dbReference>
<proteinExistence type="predicted"/>
<organism evidence="3 4">
    <name type="scientific">Actinomyces denticolens</name>
    <dbReference type="NCBI Taxonomy" id="52767"/>
    <lineage>
        <taxon>Bacteria</taxon>
        <taxon>Bacillati</taxon>
        <taxon>Actinomycetota</taxon>
        <taxon>Actinomycetes</taxon>
        <taxon>Actinomycetales</taxon>
        <taxon>Actinomycetaceae</taxon>
        <taxon>Actinomyces</taxon>
    </lineage>
</organism>
<dbReference type="RefSeq" id="WP_073454580.1">
    <property type="nucleotide sequence ID" value="NZ_BDIO01000006.1"/>
</dbReference>
<dbReference type="EMBL" id="FQYL01000020">
    <property type="protein sequence ID" value="SHJ30081.1"/>
    <property type="molecule type" value="Genomic_DNA"/>
</dbReference>
<protein>
    <submittedName>
        <fullName evidence="3">Maltokinase</fullName>
    </submittedName>
</protein>
<evidence type="ECO:0000256" key="1">
    <source>
        <dbReference type="SAM" id="MobiDB-lite"/>
    </source>
</evidence>
<feature type="compositionally biased region" description="Low complexity" evidence="1">
    <location>
        <begin position="242"/>
        <end position="258"/>
    </location>
</feature>
<feature type="region of interest" description="Disordered" evidence="1">
    <location>
        <begin position="156"/>
        <end position="179"/>
    </location>
</feature>
<feature type="region of interest" description="Disordered" evidence="1">
    <location>
        <begin position="229"/>
        <end position="258"/>
    </location>
</feature>
<dbReference type="Proteomes" id="UP000184390">
    <property type="component" value="Unassembled WGS sequence"/>
</dbReference>
<reference evidence="3 4" key="1">
    <citation type="submission" date="2016-11" db="EMBL/GenBank/DDBJ databases">
        <authorList>
            <person name="Varghese N."/>
            <person name="Submissions S."/>
        </authorList>
    </citation>
    <scope>NUCLEOTIDE SEQUENCE [LARGE SCALE GENOMIC DNA]</scope>
    <source>
        <strain evidence="3 4">PA</strain>
    </source>
</reference>
<name>A0ABY1IKF6_9ACTO</name>
<evidence type="ECO:0000313" key="4">
    <source>
        <dbReference type="Proteomes" id="UP000184390"/>
    </source>
</evidence>
<feature type="region of interest" description="Disordered" evidence="1">
    <location>
        <begin position="443"/>
        <end position="462"/>
    </location>
</feature>
<accession>A0ABY1IKF6</accession>